<dbReference type="EMBL" id="KV454426">
    <property type="protein sequence ID" value="ODQ82644.1"/>
    <property type="molecule type" value="Genomic_DNA"/>
</dbReference>
<feature type="domain" description="FAM192A/Fyv6 N-terminal" evidence="4">
    <location>
        <begin position="4"/>
        <end position="109"/>
    </location>
</feature>
<keyword evidence="6" id="KW-1185">Reference proteome</keyword>
<evidence type="ECO:0000256" key="2">
    <source>
        <dbReference type="ARBA" id="ARBA00023242"/>
    </source>
</evidence>
<dbReference type="AlphaFoldDB" id="A0A1E3QYH6"/>
<evidence type="ECO:0000259" key="4">
    <source>
        <dbReference type="Pfam" id="PF10187"/>
    </source>
</evidence>
<dbReference type="GO" id="GO:0005634">
    <property type="term" value="C:nucleus"/>
    <property type="evidence" value="ECO:0007669"/>
    <property type="project" value="UniProtKB-SubCell"/>
</dbReference>
<organism evidence="5 6">
    <name type="scientific">Babjeviella inositovora NRRL Y-12698</name>
    <dbReference type="NCBI Taxonomy" id="984486"/>
    <lineage>
        <taxon>Eukaryota</taxon>
        <taxon>Fungi</taxon>
        <taxon>Dikarya</taxon>
        <taxon>Ascomycota</taxon>
        <taxon>Saccharomycotina</taxon>
        <taxon>Pichiomycetes</taxon>
        <taxon>Serinales incertae sedis</taxon>
        <taxon>Babjeviella</taxon>
    </lineage>
</organism>
<reference evidence="6" key="1">
    <citation type="submission" date="2016-05" db="EMBL/GenBank/DDBJ databases">
        <title>Comparative genomics of biotechnologically important yeasts.</title>
        <authorList>
            <consortium name="DOE Joint Genome Institute"/>
            <person name="Riley R."/>
            <person name="Haridas S."/>
            <person name="Wolfe K.H."/>
            <person name="Lopes M.R."/>
            <person name="Hittinger C.T."/>
            <person name="Goker M."/>
            <person name="Salamov A."/>
            <person name="Wisecaver J."/>
            <person name="Long T.M."/>
            <person name="Aerts A.L."/>
            <person name="Barry K."/>
            <person name="Choi C."/>
            <person name="Clum A."/>
            <person name="Coughlan A.Y."/>
            <person name="Deshpande S."/>
            <person name="Douglass A.P."/>
            <person name="Hanson S.J."/>
            <person name="Klenk H.-P."/>
            <person name="Labutti K."/>
            <person name="Lapidus A."/>
            <person name="Lindquist E."/>
            <person name="Lipzen A."/>
            <person name="Meier-Kolthoff J.P."/>
            <person name="Ohm R.A."/>
            <person name="Otillar R.P."/>
            <person name="Pangilinan J."/>
            <person name="Peng Y."/>
            <person name="Rokas A."/>
            <person name="Rosa C.A."/>
            <person name="Scheuner C."/>
            <person name="Sibirny A.A."/>
            <person name="Slot J.C."/>
            <person name="Stielow J.B."/>
            <person name="Sun H."/>
            <person name="Kurtzman C.P."/>
            <person name="Blackwell M."/>
            <person name="Grigoriev I.V."/>
            <person name="Jeffries T.W."/>
        </authorList>
    </citation>
    <scope>NUCLEOTIDE SEQUENCE [LARGE SCALE GENOMIC DNA]</scope>
    <source>
        <strain evidence="6">NRRL Y-12698</strain>
    </source>
</reference>
<dbReference type="InterPro" id="IPR019331">
    <property type="entry name" value="FAM192A/Fyv6_N"/>
</dbReference>
<evidence type="ECO:0000313" key="5">
    <source>
        <dbReference type="EMBL" id="ODQ82644.1"/>
    </source>
</evidence>
<sequence length="183" mass="20750">MSRFVREGEISEQDAALAEAKEALERQKFLATEKGDDEGTDGERKSMFQQIKDNKKQKANESQTAFEDRNVSHKLDAREVIFYDQLRAEELERDTKVRLHERSRLNDFRRAQELKAKASAQSIPMTGRVTKDIKPILKKTLLIQGLVRKVGMAYESSDAVPKADIPTTGKSMPITGYSSSDEE</sequence>
<feature type="region of interest" description="Disordered" evidence="3">
    <location>
        <begin position="28"/>
        <end position="67"/>
    </location>
</feature>
<feature type="region of interest" description="Disordered" evidence="3">
    <location>
        <begin position="157"/>
        <end position="183"/>
    </location>
</feature>
<dbReference type="Proteomes" id="UP000094336">
    <property type="component" value="Unassembled WGS sequence"/>
</dbReference>
<dbReference type="GeneID" id="30144684"/>
<dbReference type="Pfam" id="PF10187">
    <property type="entry name" value="FAM192A_Fyv6_N"/>
    <property type="match status" value="1"/>
</dbReference>
<protein>
    <recommendedName>
        <fullName evidence="4">FAM192A/Fyv6 N-terminal domain-containing protein</fullName>
    </recommendedName>
</protein>
<accession>A0A1E3QYH6</accession>
<gene>
    <name evidence="5" type="ORF">BABINDRAFT_11041</name>
</gene>
<proteinExistence type="predicted"/>
<dbReference type="STRING" id="984486.A0A1E3QYH6"/>
<feature type="compositionally biased region" description="Basic and acidic residues" evidence="3">
    <location>
        <begin position="41"/>
        <end position="59"/>
    </location>
</feature>
<keyword evidence="2" id="KW-0539">Nucleus</keyword>
<dbReference type="OrthoDB" id="4026176at2759"/>
<evidence type="ECO:0000256" key="3">
    <source>
        <dbReference type="SAM" id="MobiDB-lite"/>
    </source>
</evidence>
<evidence type="ECO:0000256" key="1">
    <source>
        <dbReference type="ARBA" id="ARBA00004123"/>
    </source>
</evidence>
<dbReference type="RefSeq" id="XP_018987972.1">
    <property type="nucleotide sequence ID" value="XM_019126830.1"/>
</dbReference>
<evidence type="ECO:0000313" key="6">
    <source>
        <dbReference type="Proteomes" id="UP000094336"/>
    </source>
</evidence>
<name>A0A1E3QYH6_9ASCO</name>
<comment type="subcellular location">
    <subcellularLocation>
        <location evidence="1">Nucleus</location>
    </subcellularLocation>
</comment>